<dbReference type="Pfam" id="PF20994">
    <property type="entry name" value="CENPU"/>
    <property type="match status" value="1"/>
</dbReference>
<evidence type="ECO:0000313" key="3">
    <source>
        <dbReference type="Proteomes" id="UP000504636"/>
    </source>
</evidence>
<name>A0A6A6Z4P6_9PEZI</name>
<dbReference type="RefSeq" id="XP_033582191.1">
    <property type="nucleotide sequence ID" value="XM_033715071.1"/>
</dbReference>
<accession>A0A6A6Z4P6</accession>
<dbReference type="Proteomes" id="UP000504636">
    <property type="component" value="Unplaced"/>
</dbReference>
<dbReference type="AlphaFoldDB" id="A0A6A6Z4P6"/>
<dbReference type="EMBL" id="MU003694">
    <property type="protein sequence ID" value="KAF2815227.1"/>
    <property type="molecule type" value="Genomic_DNA"/>
</dbReference>
<proteinExistence type="predicted"/>
<reference evidence="4" key="3">
    <citation type="submission" date="2025-04" db="UniProtKB">
        <authorList>
            <consortium name="RefSeq"/>
        </authorList>
    </citation>
    <scope>IDENTIFICATION</scope>
    <source>
        <strain evidence="4">CBS 304.34</strain>
    </source>
</reference>
<dbReference type="InterPro" id="IPR048743">
    <property type="entry name" value="AME1"/>
</dbReference>
<gene>
    <name evidence="2 4" type="ORF">BDZ99DRAFT_377496</name>
</gene>
<evidence type="ECO:0000313" key="2">
    <source>
        <dbReference type="EMBL" id="KAF2815227.1"/>
    </source>
</evidence>
<reference evidence="2 4" key="1">
    <citation type="journal article" date="2020" name="Stud. Mycol.">
        <title>101 Dothideomycetes genomes: a test case for predicting lifestyles and emergence of pathogens.</title>
        <authorList>
            <person name="Haridas S."/>
            <person name="Albert R."/>
            <person name="Binder M."/>
            <person name="Bloem J."/>
            <person name="Labutti K."/>
            <person name="Salamov A."/>
            <person name="Andreopoulos B."/>
            <person name="Baker S."/>
            <person name="Barry K."/>
            <person name="Bills G."/>
            <person name="Bluhm B."/>
            <person name="Cannon C."/>
            <person name="Castanera R."/>
            <person name="Culley D."/>
            <person name="Daum C."/>
            <person name="Ezra D."/>
            <person name="Gonzalez J."/>
            <person name="Henrissat B."/>
            <person name="Kuo A."/>
            <person name="Liang C."/>
            <person name="Lipzen A."/>
            <person name="Lutzoni F."/>
            <person name="Magnuson J."/>
            <person name="Mondo S."/>
            <person name="Nolan M."/>
            <person name="Ohm R."/>
            <person name="Pangilinan J."/>
            <person name="Park H.-J."/>
            <person name="Ramirez L."/>
            <person name="Alfaro M."/>
            <person name="Sun H."/>
            <person name="Tritt A."/>
            <person name="Yoshinaga Y."/>
            <person name="Zwiers L.-H."/>
            <person name="Turgeon B."/>
            <person name="Goodwin S."/>
            <person name="Spatafora J."/>
            <person name="Crous P."/>
            <person name="Grigoriev I."/>
        </authorList>
    </citation>
    <scope>NUCLEOTIDE SEQUENCE</scope>
    <source>
        <strain evidence="2 4">CBS 304.34</strain>
    </source>
</reference>
<reference evidence="4" key="2">
    <citation type="submission" date="2020-04" db="EMBL/GenBank/DDBJ databases">
        <authorList>
            <consortium name="NCBI Genome Project"/>
        </authorList>
    </citation>
    <scope>NUCLEOTIDE SEQUENCE</scope>
    <source>
        <strain evidence="4">CBS 304.34</strain>
    </source>
</reference>
<dbReference type="OrthoDB" id="5377952at2759"/>
<evidence type="ECO:0000313" key="4">
    <source>
        <dbReference type="RefSeq" id="XP_033582191.1"/>
    </source>
</evidence>
<evidence type="ECO:0000259" key="1">
    <source>
        <dbReference type="Pfam" id="PF20994"/>
    </source>
</evidence>
<dbReference type="GeneID" id="54455964"/>
<organism evidence="2">
    <name type="scientific">Mytilinidion resinicola</name>
    <dbReference type="NCBI Taxonomy" id="574789"/>
    <lineage>
        <taxon>Eukaryota</taxon>
        <taxon>Fungi</taxon>
        <taxon>Dikarya</taxon>
        <taxon>Ascomycota</taxon>
        <taxon>Pezizomycotina</taxon>
        <taxon>Dothideomycetes</taxon>
        <taxon>Pleosporomycetidae</taxon>
        <taxon>Mytilinidiales</taxon>
        <taxon>Mytilinidiaceae</taxon>
        <taxon>Mytilinidion</taxon>
    </lineage>
</organism>
<feature type="domain" description="Inner kinetochore subunit AME1" evidence="1">
    <location>
        <begin position="14"/>
        <end position="195"/>
    </location>
</feature>
<sequence>MHAATRIPGVSCGDVLAQITEEILDARILDLNEKALDLPDSQRKERATLKRKRGAIQNFNSALSDQLLNLREALDTGSALRSRQKDAAKEKIKLRGEFLEIRKQREELALKMDEARAVHADRVRRMKEMNEVNTAMTDIEMAIQRGRERARKEGRNGEGPDMPIDMLLDKVAADVRSHGGGMFDRVKGFNGRMERIAMVLEGRP</sequence>
<keyword evidence="3" id="KW-1185">Reference proteome</keyword>
<protein>
    <recommendedName>
        <fullName evidence="1">Inner kinetochore subunit AME1 domain-containing protein</fullName>
    </recommendedName>
</protein>